<feature type="compositionally biased region" description="Low complexity" evidence="1">
    <location>
        <begin position="60"/>
        <end position="78"/>
    </location>
</feature>
<dbReference type="Proteomes" id="UP001501138">
    <property type="component" value="Unassembled WGS sequence"/>
</dbReference>
<organism evidence="3 4">
    <name type="scientific">Isoptericola hypogeus</name>
    <dbReference type="NCBI Taxonomy" id="300179"/>
    <lineage>
        <taxon>Bacteria</taxon>
        <taxon>Bacillati</taxon>
        <taxon>Actinomycetota</taxon>
        <taxon>Actinomycetes</taxon>
        <taxon>Micrococcales</taxon>
        <taxon>Promicromonosporaceae</taxon>
        <taxon>Isoptericola</taxon>
    </lineage>
</organism>
<reference evidence="3 4" key="1">
    <citation type="journal article" date="2019" name="Int. J. Syst. Evol. Microbiol.">
        <title>The Global Catalogue of Microorganisms (GCM) 10K type strain sequencing project: providing services to taxonomists for standard genome sequencing and annotation.</title>
        <authorList>
            <consortium name="The Broad Institute Genomics Platform"/>
            <consortium name="The Broad Institute Genome Sequencing Center for Infectious Disease"/>
            <person name="Wu L."/>
            <person name="Ma J."/>
        </authorList>
    </citation>
    <scope>NUCLEOTIDE SEQUENCE [LARGE SCALE GENOMIC DNA]</scope>
    <source>
        <strain evidence="3 4">JCM 15589</strain>
    </source>
</reference>
<evidence type="ECO:0000256" key="1">
    <source>
        <dbReference type="SAM" id="MobiDB-lite"/>
    </source>
</evidence>
<dbReference type="PROSITE" id="PS51257">
    <property type="entry name" value="PROKAR_LIPOPROTEIN"/>
    <property type="match status" value="1"/>
</dbReference>
<dbReference type="RefSeq" id="WP_344246740.1">
    <property type="nucleotide sequence ID" value="NZ_BAAAPM010000003.1"/>
</dbReference>
<dbReference type="EMBL" id="BAAAPM010000003">
    <property type="protein sequence ID" value="GAA1718190.1"/>
    <property type="molecule type" value="Genomic_DNA"/>
</dbReference>
<proteinExistence type="predicted"/>
<feature type="signal peptide" evidence="2">
    <location>
        <begin position="1"/>
        <end position="26"/>
    </location>
</feature>
<feature type="region of interest" description="Disordered" evidence="1">
    <location>
        <begin position="33"/>
        <end position="82"/>
    </location>
</feature>
<comment type="caution">
    <text evidence="3">The sequence shown here is derived from an EMBL/GenBank/DDBJ whole genome shotgun (WGS) entry which is preliminary data.</text>
</comment>
<feature type="compositionally biased region" description="Low complexity" evidence="1">
    <location>
        <begin position="33"/>
        <end position="49"/>
    </location>
</feature>
<keyword evidence="4" id="KW-1185">Reference proteome</keyword>
<evidence type="ECO:0000313" key="3">
    <source>
        <dbReference type="EMBL" id="GAA1718190.1"/>
    </source>
</evidence>
<name>A0ABN2J6F5_9MICO</name>
<gene>
    <name evidence="3" type="ORF">GCM10009809_12610</name>
</gene>
<evidence type="ECO:0000313" key="4">
    <source>
        <dbReference type="Proteomes" id="UP001501138"/>
    </source>
</evidence>
<protein>
    <recommendedName>
        <fullName evidence="5">Lipoprotein</fullName>
    </recommendedName>
</protein>
<sequence length="201" mass="20314">MRPPRHTRSRLPVLAACAVAVGLVTAGCTAAQDGAEPVAEPAPAVSVPADLRMGVEGEASRSASKKPAASKPSAAAKDGAVDAKDGAVDAKRCASMQEAWAATNRALVDLSAEHPRALVESFRAGHSAVTSTEPTEEVAPSWTTMADYLGDAVAAFEDVDEDDADAVSSAMAGAITADDTAEATTAAQTVTDYLATTCGGR</sequence>
<evidence type="ECO:0000256" key="2">
    <source>
        <dbReference type="SAM" id="SignalP"/>
    </source>
</evidence>
<keyword evidence="2" id="KW-0732">Signal</keyword>
<evidence type="ECO:0008006" key="5">
    <source>
        <dbReference type="Google" id="ProtNLM"/>
    </source>
</evidence>
<accession>A0ABN2J6F5</accession>
<feature type="chain" id="PRO_5047277735" description="Lipoprotein" evidence="2">
    <location>
        <begin position="27"/>
        <end position="201"/>
    </location>
</feature>